<evidence type="ECO:0000313" key="1">
    <source>
        <dbReference type="EMBL" id="PKI40453.1"/>
    </source>
</evidence>
<gene>
    <name evidence="1" type="ORF">CRG98_039157</name>
</gene>
<protein>
    <submittedName>
        <fullName evidence="1">Uncharacterized protein</fullName>
    </submittedName>
</protein>
<name>A0A2I0I9H6_PUNGR</name>
<keyword evidence="2" id="KW-1185">Reference proteome</keyword>
<dbReference type="EMBL" id="PGOL01003549">
    <property type="protein sequence ID" value="PKI40453.1"/>
    <property type="molecule type" value="Genomic_DNA"/>
</dbReference>
<proteinExistence type="predicted"/>
<reference evidence="1 2" key="1">
    <citation type="submission" date="2017-11" db="EMBL/GenBank/DDBJ databases">
        <title>De-novo sequencing of pomegranate (Punica granatum L.) genome.</title>
        <authorList>
            <person name="Akparov Z."/>
            <person name="Amiraslanov A."/>
            <person name="Hajiyeva S."/>
            <person name="Abbasov M."/>
            <person name="Kaur K."/>
            <person name="Hamwieh A."/>
            <person name="Solovyev V."/>
            <person name="Salamov A."/>
            <person name="Braich B."/>
            <person name="Kosarev P."/>
            <person name="Mahmoud A."/>
            <person name="Hajiyev E."/>
            <person name="Babayeva S."/>
            <person name="Izzatullayeva V."/>
            <person name="Mammadov A."/>
            <person name="Mammadov A."/>
            <person name="Sharifova S."/>
            <person name="Ojaghi J."/>
            <person name="Eynullazada K."/>
            <person name="Bayramov B."/>
            <person name="Abdulazimova A."/>
            <person name="Shahmuradov I."/>
        </authorList>
    </citation>
    <scope>NUCLEOTIDE SEQUENCE [LARGE SCALE GENOMIC DNA]</scope>
    <source>
        <strain evidence="2">cv. AG2017</strain>
        <tissue evidence="1">Leaf</tissue>
    </source>
</reference>
<comment type="caution">
    <text evidence="1">The sequence shown here is derived from an EMBL/GenBank/DDBJ whole genome shotgun (WGS) entry which is preliminary data.</text>
</comment>
<organism evidence="1 2">
    <name type="scientific">Punica granatum</name>
    <name type="common">Pomegranate</name>
    <dbReference type="NCBI Taxonomy" id="22663"/>
    <lineage>
        <taxon>Eukaryota</taxon>
        <taxon>Viridiplantae</taxon>
        <taxon>Streptophyta</taxon>
        <taxon>Embryophyta</taxon>
        <taxon>Tracheophyta</taxon>
        <taxon>Spermatophyta</taxon>
        <taxon>Magnoliopsida</taxon>
        <taxon>eudicotyledons</taxon>
        <taxon>Gunneridae</taxon>
        <taxon>Pentapetalae</taxon>
        <taxon>rosids</taxon>
        <taxon>malvids</taxon>
        <taxon>Myrtales</taxon>
        <taxon>Lythraceae</taxon>
        <taxon>Punica</taxon>
    </lineage>
</organism>
<evidence type="ECO:0000313" key="2">
    <source>
        <dbReference type="Proteomes" id="UP000233551"/>
    </source>
</evidence>
<dbReference type="Proteomes" id="UP000233551">
    <property type="component" value="Unassembled WGS sequence"/>
</dbReference>
<sequence>MYEEKIWRSGKRVGWPSWIVSTETDPRGVIAAVEEEARLAKVVGRNDTSKNSGWLWTPVSALFLSSAETVCWKPRMLKLSLEMGLEGRKHGGGKSWLKPATWGSHGCCVRLGSTRGLEADRGSHLAWRKNDLLADSGWISITENVLGIHERGSLSVSQVF</sequence>
<accession>A0A2I0I9H6</accession>
<dbReference type="AlphaFoldDB" id="A0A2I0I9H6"/>